<comment type="caution">
    <text evidence="2">The sequence shown here is derived from an EMBL/GenBank/DDBJ whole genome shotgun (WGS) entry which is preliminary data.</text>
</comment>
<accession>A0A072NFE3</accession>
<protein>
    <submittedName>
        <fullName evidence="2">Protein involved in sex pheromone biosynthesis</fullName>
    </submittedName>
</protein>
<dbReference type="EMBL" id="JJRY01000031">
    <property type="protein sequence ID" value="KEF36261.1"/>
    <property type="molecule type" value="Genomic_DNA"/>
</dbReference>
<dbReference type="PATRIC" id="fig|1348973.3.peg.4434"/>
<dbReference type="CDD" id="cd13441">
    <property type="entry name" value="CamS_repeat_1"/>
    <property type="match status" value="1"/>
</dbReference>
<feature type="signal peptide" evidence="1">
    <location>
        <begin position="1"/>
        <end position="23"/>
    </location>
</feature>
<keyword evidence="1" id="KW-0732">Signal</keyword>
<feature type="chain" id="PRO_5001682593" evidence="1">
    <location>
        <begin position="24"/>
        <end position="378"/>
    </location>
</feature>
<reference evidence="2 3" key="1">
    <citation type="submission" date="2014-04" db="EMBL/GenBank/DDBJ databases">
        <title>Draft genome sequence of Bacillus azotoformans MEV2011, a (co-) denitrifying strain unable to grow in the presence of oxygen.</title>
        <authorList>
            <person name="Nielsen M."/>
            <person name="Schreiber L."/>
            <person name="Finster K."/>
            <person name="Schramm A."/>
        </authorList>
    </citation>
    <scope>NUCLEOTIDE SEQUENCE [LARGE SCALE GENOMIC DNA]</scope>
    <source>
        <strain evidence="2 3">MEV2011</strain>
    </source>
</reference>
<name>A0A072NFE3_SCHAZ</name>
<dbReference type="PIRSF" id="PIRSF012509">
    <property type="entry name" value="CamS"/>
    <property type="match status" value="1"/>
</dbReference>
<dbReference type="AlphaFoldDB" id="A0A072NFE3"/>
<gene>
    <name evidence="2" type="ORF">M670_04568</name>
</gene>
<dbReference type="RefSeq" id="WP_035198594.1">
    <property type="nucleotide sequence ID" value="NZ_JJRY01000031.1"/>
</dbReference>
<dbReference type="OrthoDB" id="9795361at2"/>
<evidence type="ECO:0000313" key="3">
    <source>
        <dbReference type="Proteomes" id="UP000027936"/>
    </source>
</evidence>
<organism evidence="2 3">
    <name type="scientific">Schinkia azotoformans MEV2011</name>
    <dbReference type="NCBI Taxonomy" id="1348973"/>
    <lineage>
        <taxon>Bacteria</taxon>
        <taxon>Bacillati</taxon>
        <taxon>Bacillota</taxon>
        <taxon>Bacilli</taxon>
        <taxon>Bacillales</taxon>
        <taxon>Bacillaceae</taxon>
        <taxon>Calidifontibacillus/Schinkia group</taxon>
        <taxon>Schinkia</taxon>
    </lineage>
</organism>
<dbReference type="Pfam" id="PF07537">
    <property type="entry name" value="CamS"/>
    <property type="match status" value="1"/>
</dbReference>
<evidence type="ECO:0000313" key="2">
    <source>
        <dbReference type="EMBL" id="KEF36261.1"/>
    </source>
</evidence>
<dbReference type="Gene3D" id="3.10.570.10">
    <property type="entry name" value="sex pheromone staph- cam373 precursor domain"/>
    <property type="match status" value="1"/>
</dbReference>
<dbReference type="Proteomes" id="UP000027936">
    <property type="component" value="Unassembled WGS sequence"/>
</dbReference>
<proteinExistence type="predicted"/>
<sequence>MKKGFQVLLVLLLVLTACTPNFGKDEEIVQKTEETMEQAIIPKYKISDEYYRTILPFKTGKARGLVNYTVYNRLDIDEIEMGLMRVAQEHFDPNNYYFQEGQYVTSDMVEEWVGRQSEKNTEGLNPPLNEKTATTEQFRQNPKYLSHVMEHNYLKKDNENKVELGGVVIGLALKSVYNFNEPTMGYPREEPIPLEEIEKQGKAIATQVLQRLHGIKALEGVPIVIALFQEKPRESVVPGNFFAKTYISGNSNSISKWEKINERYVLFPSQEGKDSYYDDYQRMINFKSDIEQYFPNFVGVVGRGYYVDDQLQEMTIDIPIQFYGKAEIIGFTEYITGLMLDHFPPYISVQVYITSIDGQEALIRWNGGEEKPFVHIYR</sequence>
<dbReference type="PROSITE" id="PS51257">
    <property type="entry name" value="PROKAR_LIPOPROTEIN"/>
    <property type="match status" value="1"/>
</dbReference>
<evidence type="ECO:0000256" key="1">
    <source>
        <dbReference type="SAM" id="SignalP"/>
    </source>
</evidence>
<dbReference type="CDD" id="cd13440">
    <property type="entry name" value="CamS_repeat_2"/>
    <property type="match status" value="1"/>
</dbReference>
<dbReference type="InterPro" id="IPR011426">
    <property type="entry name" value="CamS"/>
</dbReference>